<evidence type="ECO:0000256" key="1">
    <source>
        <dbReference type="SAM" id="Phobius"/>
    </source>
</evidence>
<dbReference type="AlphaFoldDB" id="A0A1V4AWR2"/>
<dbReference type="EMBL" id="AYTS01000024">
    <property type="protein sequence ID" value="OOP57573.1"/>
    <property type="molecule type" value="Genomic_DNA"/>
</dbReference>
<evidence type="ECO:0000313" key="3">
    <source>
        <dbReference type="EMBL" id="OOP57573.1"/>
    </source>
</evidence>
<evidence type="ECO:0000313" key="4">
    <source>
        <dbReference type="Proteomes" id="UP000189681"/>
    </source>
</evidence>
<dbReference type="Proteomes" id="UP000189681">
    <property type="component" value="Unassembled WGS sequence"/>
</dbReference>
<sequence length="314" mass="36291">MKQSKVNVSVLRSLTLTAIMNAFTAKMSALRRTLYPFFFRFTIFACIIIFIMWGMQRAWYSLTELNIFKVSPVSFSLHTPSWMNEHFSEDIKRIAALNDQYGMYENNLTRRIADIYGGVVLVKNVDSIKRVFPNKLAIKLVLRKPVAIVKSRNNTYLVDQDGVLLPKEYYTLKNEGYDSPYIQSSKLERLPLYGTEWNDKGVKAGIELVKFLRANNIHTLFKIIAVDVSSVCKRRSTGKSDIILWTENNTQIRWGCSPLCNEQNELSNEEKLQNLLSIAKTEGTNLKLMEYVDVRWKKPLGKRWAKITEVVEEP</sequence>
<dbReference type="Pfam" id="PF03799">
    <property type="entry name" value="FtsQ_DivIB_C"/>
    <property type="match status" value="1"/>
</dbReference>
<protein>
    <recommendedName>
        <fullName evidence="2">Cell division protein FtsQ/DivIB C-terminal domain-containing protein</fullName>
    </recommendedName>
</protein>
<keyword evidence="1" id="KW-0472">Membrane</keyword>
<feature type="domain" description="Cell division protein FtsQ/DivIB C-terminal" evidence="2">
    <location>
        <begin position="147"/>
        <end position="295"/>
    </location>
</feature>
<keyword evidence="1" id="KW-1133">Transmembrane helix</keyword>
<feature type="transmembrane region" description="Helical" evidence="1">
    <location>
        <begin position="34"/>
        <end position="53"/>
    </location>
</feature>
<proteinExistence type="predicted"/>
<name>A0A1V4AWR2_9BACT</name>
<dbReference type="InterPro" id="IPR005548">
    <property type="entry name" value="Cell_div_FtsQ/DivIB_C"/>
</dbReference>
<dbReference type="STRING" id="1004156.AYP45_02700"/>
<organism evidence="3 4">
    <name type="scientific">Candidatus Brocadia carolinensis</name>
    <dbReference type="NCBI Taxonomy" id="1004156"/>
    <lineage>
        <taxon>Bacteria</taxon>
        <taxon>Pseudomonadati</taxon>
        <taxon>Planctomycetota</taxon>
        <taxon>Candidatus Brocadiia</taxon>
        <taxon>Candidatus Brocadiales</taxon>
        <taxon>Candidatus Brocadiaceae</taxon>
        <taxon>Candidatus Brocadia</taxon>
    </lineage>
</organism>
<evidence type="ECO:0000259" key="2">
    <source>
        <dbReference type="Pfam" id="PF03799"/>
    </source>
</evidence>
<comment type="caution">
    <text evidence="3">The sequence shown here is derived from an EMBL/GenBank/DDBJ whole genome shotgun (WGS) entry which is preliminary data.</text>
</comment>
<keyword evidence="1" id="KW-0812">Transmembrane</keyword>
<reference evidence="3 4" key="1">
    <citation type="journal article" date="2017" name="Water Res.">
        <title>Discovery and metagenomic analysis of an anammox bacterial enrichment related to Candidatus "Brocadia caroliniensis" in a full-scale glycerol-fed nitritation-denitritation separate centrate treatment process.</title>
        <authorList>
            <person name="Park H."/>
            <person name="Brotto A.C."/>
            <person name="van Loosdrecht M.C."/>
            <person name="Chandran K."/>
        </authorList>
    </citation>
    <scope>NUCLEOTIDE SEQUENCE [LARGE SCALE GENOMIC DNA]</scope>
    <source>
        <strain evidence="3">26THWARD</strain>
    </source>
</reference>
<gene>
    <name evidence="3" type="ORF">AYP45_02700</name>
</gene>
<dbReference type="GO" id="GO:0051301">
    <property type="term" value="P:cell division"/>
    <property type="evidence" value="ECO:0007669"/>
    <property type="project" value="UniProtKB-KW"/>
</dbReference>
<accession>A0A1V4AWR2</accession>